<reference evidence="1" key="1">
    <citation type="submission" date="2019-09" db="EMBL/GenBank/DDBJ databases">
        <title>Characterisation of the sponge microbiome using genome-centric metagenomics.</title>
        <authorList>
            <person name="Engelberts J.P."/>
            <person name="Robbins S.J."/>
            <person name="De Goeij J.M."/>
            <person name="Aranda M."/>
            <person name="Bell S.C."/>
            <person name="Webster N.S."/>
        </authorList>
    </citation>
    <scope>NUCLEOTIDE SEQUENCE</scope>
    <source>
        <strain evidence="1">SB0664_bin_27</strain>
    </source>
</reference>
<sequence>MKIAKWSVLFGILLLFFLFTLEHINWETGEVYPPFFPIPTPTPRNCVTSSHLDCELALIDELSMRLWEADGSPEDVTQDWYGDLLAANAFGCDMEYVELFDLVMDTAQRFKGEDFDVRVPRPKTLNYLRFKRVPCEHHVSNLSKIIDWD</sequence>
<accession>A0A6B0YS86</accession>
<proteinExistence type="predicted"/>
<comment type="caution">
    <text evidence="1">The sequence shown here is derived from an EMBL/GenBank/DDBJ whole genome shotgun (WGS) entry which is preliminary data.</text>
</comment>
<dbReference type="EMBL" id="VXRG01000090">
    <property type="protein sequence ID" value="MXY93890.1"/>
    <property type="molecule type" value="Genomic_DNA"/>
</dbReference>
<organism evidence="1">
    <name type="scientific">Caldilineaceae bacterium SB0664_bin_27</name>
    <dbReference type="NCBI Taxonomy" id="2605260"/>
    <lineage>
        <taxon>Bacteria</taxon>
        <taxon>Bacillati</taxon>
        <taxon>Chloroflexota</taxon>
        <taxon>Caldilineae</taxon>
        <taxon>Caldilineales</taxon>
        <taxon>Caldilineaceae</taxon>
    </lineage>
</organism>
<gene>
    <name evidence="1" type="ORF">F4Y42_10635</name>
</gene>
<protein>
    <submittedName>
        <fullName evidence="1">Uncharacterized protein</fullName>
    </submittedName>
</protein>
<dbReference type="AlphaFoldDB" id="A0A6B0YS86"/>
<name>A0A6B0YS86_9CHLR</name>
<evidence type="ECO:0000313" key="1">
    <source>
        <dbReference type="EMBL" id="MXY93890.1"/>
    </source>
</evidence>